<protein>
    <submittedName>
        <fullName evidence="9">Alpha-hydroxy-acid oxidizing protein</fullName>
    </submittedName>
</protein>
<feature type="binding site" evidence="7">
    <location>
        <position position="107"/>
    </location>
    <ligand>
        <name>FMN</name>
        <dbReference type="ChEBI" id="CHEBI:58210"/>
    </ligand>
</feature>
<reference evidence="9 10" key="1">
    <citation type="submission" date="2019-10" db="EMBL/GenBank/DDBJ databases">
        <title>Georgenia wutianyii sp. nov. and Georgenia yuyongxinii sp. nov. isolated from plateau pika (Ochotona curzoniae) in the Qinghai-Tibet plateau of China.</title>
        <authorList>
            <person name="Tian Z."/>
        </authorList>
    </citation>
    <scope>NUCLEOTIDE SEQUENCE [LARGE SCALE GENOMIC DNA]</scope>
    <source>
        <strain evidence="9 10">JCM 15130</strain>
    </source>
</reference>
<keyword evidence="3 7" id="KW-0288">FMN</keyword>
<feature type="binding site" evidence="7">
    <location>
        <position position="248"/>
    </location>
    <ligand>
        <name>FMN</name>
        <dbReference type="ChEBI" id="CHEBI:58210"/>
    </ligand>
</feature>
<dbReference type="InterPro" id="IPR013785">
    <property type="entry name" value="Aldolase_TIM"/>
</dbReference>
<feature type="binding site" evidence="7">
    <location>
        <position position="250"/>
    </location>
    <ligand>
        <name>glyoxylate</name>
        <dbReference type="ChEBI" id="CHEBI:36655"/>
    </ligand>
</feature>
<dbReference type="InterPro" id="IPR012133">
    <property type="entry name" value="Alpha-hydoxy_acid_DH_FMN"/>
</dbReference>
<name>A0A7J9UV36_9MICO</name>
<feature type="binding site" evidence="7">
    <location>
        <position position="253"/>
    </location>
    <ligand>
        <name>glyoxylate</name>
        <dbReference type="ChEBI" id="CHEBI:36655"/>
    </ligand>
</feature>
<evidence type="ECO:0000256" key="7">
    <source>
        <dbReference type="PIRSR" id="PIRSR000138-2"/>
    </source>
</evidence>
<evidence type="ECO:0000256" key="6">
    <source>
        <dbReference type="PIRSR" id="PIRSR000138-1"/>
    </source>
</evidence>
<dbReference type="CDD" id="cd02809">
    <property type="entry name" value="alpha_hydroxyacid_oxid_FMN"/>
    <property type="match status" value="1"/>
</dbReference>
<dbReference type="GO" id="GO:0016491">
    <property type="term" value="F:oxidoreductase activity"/>
    <property type="evidence" value="ECO:0007669"/>
    <property type="project" value="UniProtKB-KW"/>
</dbReference>
<dbReference type="Gene3D" id="3.20.20.70">
    <property type="entry name" value="Aldolase class I"/>
    <property type="match status" value="1"/>
</dbReference>
<comment type="caution">
    <text evidence="9">The sequence shown here is derived from an EMBL/GenBank/DDBJ whole genome shotgun (WGS) entry which is preliminary data.</text>
</comment>
<dbReference type="AlphaFoldDB" id="A0A7J9UV36"/>
<feature type="binding site" evidence="7">
    <location>
        <begin position="281"/>
        <end position="285"/>
    </location>
    <ligand>
        <name>FMN</name>
        <dbReference type="ChEBI" id="CHEBI:58210"/>
    </ligand>
</feature>
<feature type="binding site" evidence="7">
    <location>
        <position position="109"/>
    </location>
    <ligand>
        <name>glyoxylate</name>
        <dbReference type="ChEBI" id="CHEBI:36655"/>
    </ligand>
</feature>
<feature type="binding site" evidence="7">
    <location>
        <position position="226"/>
    </location>
    <ligand>
        <name>FMN</name>
        <dbReference type="ChEBI" id="CHEBI:58210"/>
    </ligand>
</feature>
<keyword evidence="10" id="KW-1185">Reference proteome</keyword>
<keyword evidence="4" id="KW-0560">Oxidoreductase</keyword>
<dbReference type="Pfam" id="PF01070">
    <property type="entry name" value="FMN_dh"/>
    <property type="match status" value="1"/>
</dbReference>
<dbReference type="PROSITE" id="PS51349">
    <property type="entry name" value="FMN_HYDROXY_ACID_DH_2"/>
    <property type="match status" value="1"/>
</dbReference>
<evidence type="ECO:0000256" key="3">
    <source>
        <dbReference type="ARBA" id="ARBA00022643"/>
    </source>
</evidence>
<dbReference type="InterPro" id="IPR000262">
    <property type="entry name" value="FMN-dep_DH"/>
</dbReference>
<evidence type="ECO:0000313" key="10">
    <source>
        <dbReference type="Proteomes" id="UP000429644"/>
    </source>
</evidence>
<feature type="binding site" evidence="7">
    <location>
        <position position="144"/>
    </location>
    <ligand>
        <name>glyoxylate</name>
        <dbReference type="ChEBI" id="CHEBI:36655"/>
    </ligand>
</feature>
<feature type="active site" description="Proton acceptor" evidence="6">
    <location>
        <position position="250"/>
    </location>
</feature>
<proteinExistence type="inferred from homology"/>
<feature type="domain" description="FMN hydroxy acid dehydrogenase" evidence="8">
    <location>
        <begin position="1"/>
        <end position="355"/>
    </location>
</feature>
<evidence type="ECO:0000256" key="4">
    <source>
        <dbReference type="ARBA" id="ARBA00023002"/>
    </source>
</evidence>
<evidence type="ECO:0000256" key="2">
    <source>
        <dbReference type="ARBA" id="ARBA00022630"/>
    </source>
</evidence>
<comment type="similarity">
    <text evidence="5">Belongs to the FMN-dependent alpha-hydroxy acid dehydrogenase family.</text>
</comment>
<evidence type="ECO:0000313" key="9">
    <source>
        <dbReference type="EMBL" id="MPV88495.1"/>
    </source>
</evidence>
<evidence type="ECO:0000259" key="8">
    <source>
        <dbReference type="PROSITE" id="PS51349"/>
    </source>
</evidence>
<evidence type="ECO:0000256" key="5">
    <source>
        <dbReference type="ARBA" id="ARBA00024042"/>
    </source>
</evidence>
<dbReference type="PIRSF" id="PIRSF000138">
    <property type="entry name" value="Al-hdrx_acd_dh"/>
    <property type="match status" value="1"/>
</dbReference>
<dbReference type="SUPFAM" id="SSF51395">
    <property type="entry name" value="FMN-linked oxidoreductases"/>
    <property type="match status" value="1"/>
</dbReference>
<evidence type="ECO:0000256" key="1">
    <source>
        <dbReference type="ARBA" id="ARBA00001917"/>
    </source>
</evidence>
<comment type="cofactor">
    <cofactor evidence="1">
        <name>FMN</name>
        <dbReference type="ChEBI" id="CHEBI:58210"/>
    </cofactor>
</comment>
<dbReference type="Proteomes" id="UP000429644">
    <property type="component" value="Unassembled WGS sequence"/>
</dbReference>
<keyword evidence="2 7" id="KW-0285">Flavoprotein</keyword>
<dbReference type="InterPro" id="IPR037396">
    <property type="entry name" value="FMN_HAD"/>
</dbReference>
<feature type="binding site" evidence="7">
    <location>
        <begin position="304"/>
        <end position="305"/>
    </location>
    <ligand>
        <name>FMN</name>
        <dbReference type="ChEBI" id="CHEBI:58210"/>
    </ligand>
</feature>
<organism evidence="9 10">
    <name type="scientific">Georgenia ruanii</name>
    <dbReference type="NCBI Taxonomy" id="348442"/>
    <lineage>
        <taxon>Bacteria</taxon>
        <taxon>Bacillati</taxon>
        <taxon>Actinomycetota</taxon>
        <taxon>Actinomycetes</taxon>
        <taxon>Micrococcales</taxon>
        <taxon>Bogoriellaceae</taxon>
        <taxon>Georgenia</taxon>
    </lineage>
</organism>
<dbReference type="PANTHER" id="PTHR10578:SF107">
    <property type="entry name" value="2-HYDROXYACID OXIDASE 1"/>
    <property type="match status" value="1"/>
</dbReference>
<dbReference type="GO" id="GO:0010181">
    <property type="term" value="F:FMN binding"/>
    <property type="evidence" value="ECO:0007669"/>
    <property type="project" value="InterPro"/>
</dbReference>
<gene>
    <name evidence="9" type="ORF">GB882_07430</name>
</gene>
<dbReference type="PANTHER" id="PTHR10578">
    <property type="entry name" value="S -2-HYDROXY-ACID OXIDASE-RELATED"/>
    <property type="match status" value="1"/>
</dbReference>
<dbReference type="EMBL" id="WHPD01001616">
    <property type="protein sequence ID" value="MPV88495.1"/>
    <property type="molecule type" value="Genomic_DNA"/>
</dbReference>
<accession>A0A7J9UV36</accession>
<sequence>MLEVIDGGAGDETTLAANRADLEAMRLVPRNLEDVREVDLSTTVLGQRMAMPFMFAPCSYARMCHPAAERAVAEAAGRSGVGYIVPGGASEPLDAVAAAATGPLWYQIYLSPDMRRNEDLISVVRANRYQALVVSVDTPMMPYRERDMRNGISFPLTVTARLALAGMSRPVWAKNFVLGNKSAGFSLTAARRAYYSFETAMSGLRPVTLDDLGWLRARWDGPLVVKGLLGPDKVREMVSLGVDAVVVSNHGARNLDGVVSTASAVRSVVDAVAGDLEVLVDGGVRRGIDVVRMRALGATASLVGRPYLHGLAAAGPAGVARVARLLRDEVHVALAFLGLHSFDQITPEVLAASSAAAGHGLNPWRS</sequence>